<organism evidence="2 3">
    <name type="scientific">Bordetella genomosp. 9</name>
    <dbReference type="NCBI Taxonomy" id="1416803"/>
    <lineage>
        <taxon>Bacteria</taxon>
        <taxon>Pseudomonadati</taxon>
        <taxon>Pseudomonadota</taxon>
        <taxon>Betaproteobacteria</taxon>
        <taxon>Burkholderiales</taxon>
        <taxon>Alcaligenaceae</taxon>
        <taxon>Bordetella</taxon>
    </lineage>
</organism>
<dbReference type="Pfam" id="PF04909">
    <property type="entry name" value="Amidohydro_2"/>
    <property type="match status" value="1"/>
</dbReference>
<reference evidence="2" key="1">
    <citation type="submission" date="2017-05" db="EMBL/GenBank/DDBJ databases">
        <title>Complete and WGS of Bordetella genogroups.</title>
        <authorList>
            <person name="Spilker T."/>
            <person name="Lipuma J."/>
        </authorList>
    </citation>
    <scope>NUCLEOTIDE SEQUENCE</scope>
    <source>
        <strain evidence="2">AU21707</strain>
    </source>
</reference>
<dbReference type="SUPFAM" id="SSF51556">
    <property type="entry name" value="Metallo-dependent hydrolases"/>
    <property type="match status" value="1"/>
</dbReference>
<protein>
    <submittedName>
        <fullName evidence="2">Hydrolase</fullName>
    </submittedName>
</protein>
<dbReference type="Proteomes" id="UP000216857">
    <property type="component" value="Unassembled WGS sequence"/>
</dbReference>
<dbReference type="InterPro" id="IPR032466">
    <property type="entry name" value="Metal_Hydrolase"/>
</dbReference>
<gene>
    <name evidence="2" type="ORF">CAL26_14595</name>
</gene>
<keyword evidence="2" id="KW-0378">Hydrolase</keyword>
<dbReference type="Gene3D" id="3.20.20.140">
    <property type="entry name" value="Metal-dependent hydrolases"/>
    <property type="match status" value="1"/>
</dbReference>
<comment type="caution">
    <text evidence="2">The sequence shown here is derived from an EMBL/GenBank/DDBJ whole genome shotgun (WGS) entry which is preliminary data.</text>
</comment>
<sequence length="289" mass="31300">MPGARAAPRCLAPLPAAAPAMRVPAGSWDCHAHVLGPFDRYPVVRDRAYTPAEHTPGAYADLLRTLGLAHGVLVQPSVYGTDNSLLVDALRSRGSAWRGVAVLDAGVDDATIAALHDAGVRGFRINLLFPGGPGLEALERTAARVAAYGWHAQLLVDLRTLPDIAPRLDRLPIPVVLDHMGHFPAELGTGWAGFRMLLRRLEAGRTYVKLSGSYRLSPREGHVDDVAPIAGALIRAAPDRLVWGSDWPHVGLFRYMPDTAALLDGLSAWCPDEATVRRILVENPRKLYF</sequence>
<feature type="domain" description="Amidohydrolase-related" evidence="1">
    <location>
        <begin position="28"/>
        <end position="288"/>
    </location>
</feature>
<evidence type="ECO:0000313" key="2">
    <source>
        <dbReference type="EMBL" id="OZI21361.1"/>
    </source>
</evidence>
<name>A0A261R8S1_9BORD</name>
<dbReference type="InterPro" id="IPR006680">
    <property type="entry name" value="Amidohydro-rel"/>
</dbReference>
<dbReference type="PANTHER" id="PTHR35563">
    <property type="entry name" value="BARREL METAL-DEPENDENT HYDROLASE, PUTATIVE (AFU_ORTHOLOGUE AFUA_1G16240)-RELATED"/>
    <property type="match status" value="1"/>
</dbReference>
<keyword evidence="3" id="KW-1185">Reference proteome</keyword>
<dbReference type="GO" id="GO:0016787">
    <property type="term" value="F:hydrolase activity"/>
    <property type="evidence" value="ECO:0007669"/>
    <property type="project" value="UniProtKB-KW"/>
</dbReference>
<dbReference type="EMBL" id="NEVJ01000003">
    <property type="protein sequence ID" value="OZI21361.1"/>
    <property type="molecule type" value="Genomic_DNA"/>
</dbReference>
<dbReference type="InterPro" id="IPR052358">
    <property type="entry name" value="Aro_Compnd_Degr_Hydrolases"/>
</dbReference>
<accession>A0A261R8S1</accession>
<proteinExistence type="predicted"/>
<dbReference type="OrthoDB" id="9787654at2"/>
<evidence type="ECO:0000259" key="1">
    <source>
        <dbReference type="Pfam" id="PF04909"/>
    </source>
</evidence>
<evidence type="ECO:0000313" key="3">
    <source>
        <dbReference type="Proteomes" id="UP000216857"/>
    </source>
</evidence>
<dbReference type="PANTHER" id="PTHR35563:SF2">
    <property type="entry name" value="BARREL METAL-DEPENDENT HYDROLASE, PUTATIVE (AFU_ORTHOLOGUE AFUA_1G16240)-RELATED"/>
    <property type="match status" value="1"/>
</dbReference>
<dbReference type="AlphaFoldDB" id="A0A261R8S1"/>